<feature type="compositionally biased region" description="Gly residues" evidence="1">
    <location>
        <begin position="215"/>
        <end position="224"/>
    </location>
</feature>
<feature type="compositionally biased region" description="Low complexity" evidence="1">
    <location>
        <begin position="249"/>
        <end position="264"/>
    </location>
</feature>
<dbReference type="Proteomes" id="UP000289664">
    <property type="component" value="Chromosome"/>
</dbReference>
<dbReference type="GeneID" id="62697907"/>
<keyword evidence="5" id="KW-1185">Reference proteome</keyword>
<name>A0A494WN65_CLOS5</name>
<dbReference type="AlphaFoldDB" id="A0A494WN65"/>
<keyword evidence="3" id="KW-0732">Signal</keyword>
<gene>
    <name evidence="4" type="ORF">HDCHBGLK_00966</name>
</gene>
<reference evidence="4 5" key="1">
    <citation type="journal article" date="2019" name="Appl. Environ. Microbiol.">
        <title>Clostridium scindens ATCC 35704: integration of nutritional requirements, the complete genome sequence, and global transcriptional responses to bile acids.</title>
        <authorList>
            <person name="Devendran S."/>
            <person name="Shrestha R."/>
            <person name="Alves J.M.P."/>
            <person name="Wolf P.G."/>
            <person name="Ly L."/>
            <person name="Hernandez A.G."/>
            <person name="Mendez-Garcia C."/>
            <person name="Inboden A."/>
            <person name="Wiley J."/>
            <person name="Paul O."/>
            <person name="Allen A."/>
            <person name="Springer E."/>
            <person name="Wright C.L."/>
            <person name="Fields C.J."/>
            <person name="Daniel S.L."/>
            <person name="Ridlon J.M."/>
        </authorList>
    </citation>
    <scope>NUCLEOTIDE SEQUENCE [LARGE SCALE GENOMIC DNA]</scope>
    <source>
        <strain evidence="4 5">ATCC 35704</strain>
    </source>
</reference>
<proteinExistence type="predicted"/>
<sequence>MRVSMRSCGRLRKGLLIMALLLCMTVQTAFAAEGGNEKEYTYTVTLSAGNQGTFNGTGGVHVIGGSAQISGGDAIRITGLRAGDVVVLDATAGMVDLKNGDKYYIKGVRESGRDNNTVADSAFTVTKDAEYVVAYGIQGDMVSYTVNYQDGGGNELAPSRTYYGAVGDKPVIAYQYIEGYRPDAYNLTKTLGKNEADNVFTFTYTQSIVQQPAAGGEGTEGGTDAGAPGTPGTPATPGTTAGGAGTAGAGAAAAAGTVETPTAENTDEEVPQGTVDLDDEDTPKANIDASDSDTVRNPSPVPIVLGIMVAVIALGALIGTYVYFKKKHKADS</sequence>
<evidence type="ECO:0000256" key="2">
    <source>
        <dbReference type="SAM" id="Phobius"/>
    </source>
</evidence>
<feature type="signal peptide" evidence="3">
    <location>
        <begin position="1"/>
        <end position="31"/>
    </location>
</feature>
<feature type="region of interest" description="Disordered" evidence="1">
    <location>
        <begin position="212"/>
        <end position="297"/>
    </location>
</feature>
<protein>
    <recommendedName>
        <fullName evidence="6">MucBP domain-containing protein</fullName>
    </recommendedName>
</protein>
<keyword evidence="2" id="KW-0812">Transmembrane</keyword>
<dbReference type="EMBL" id="CP036170">
    <property type="protein sequence ID" value="QBF73591.1"/>
    <property type="molecule type" value="Genomic_DNA"/>
</dbReference>
<dbReference type="OrthoDB" id="2044967at2"/>
<feature type="transmembrane region" description="Helical" evidence="2">
    <location>
        <begin position="303"/>
        <end position="324"/>
    </location>
</feature>
<accession>A0A494WN65</accession>
<evidence type="ECO:0000313" key="4">
    <source>
        <dbReference type="EMBL" id="QBF73591.1"/>
    </source>
</evidence>
<feature type="compositionally biased region" description="Low complexity" evidence="1">
    <location>
        <begin position="225"/>
        <end position="239"/>
    </location>
</feature>
<feature type="compositionally biased region" description="Acidic residues" evidence="1">
    <location>
        <begin position="265"/>
        <end position="281"/>
    </location>
</feature>
<dbReference type="RefSeq" id="WP_050755136.1">
    <property type="nucleotide sequence ID" value="NZ_CP036170.1"/>
</dbReference>
<evidence type="ECO:0008006" key="6">
    <source>
        <dbReference type="Google" id="ProtNLM"/>
    </source>
</evidence>
<keyword evidence="2" id="KW-1133">Transmembrane helix</keyword>
<evidence type="ECO:0000313" key="5">
    <source>
        <dbReference type="Proteomes" id="UP000289664"/>
    </source>
</evidence>
<evidence type="ECO:0000256" key="1">
    <source>
        <dbReference type="SAM" id="MobiDB-lite"/>
    </source>
</evidence>
<feature type="chain" id="PRO_5019789350" description="MucBP domain-containing protein" evidence="3">
    <location>
        <begin position="32"/>
        <end position="332"/>
    </location>
</feature>
<organism evidence="4 5">
    <name type="scientific">Clostridium scindens (strain ATCC 35704 / DSM 5676 / VPI 13733 / 19)</name>
    <dbReference type="NCBI Taxonomy" id="411468"/>
    <lineage>
        <taxon>Bacteria</taxon>
        <taxon>Bacillati</taxon>
        <taxon>Bacillota</taxon>
        <taxon>Clostridia</taxon>
        <taxon>Lachnospirales</taxon>
        <taxon>Lachnospiraceae</taxon>
    </lineage>
</organism>
<keyword evidence="2" id="KW-0472">Membrane</keyword>
<evidence type="ECO:0000256" key="3">
    <source>
        <dbReference type="SAM" id="SignalP"/>
    </source>
</evidence>
<dbReference type="KEGG" id="csci:HDCHBGLK_00966"/>